<sequence length="82" mass="8944">MPDVELFERSPDPPPAKVNAVTLTVTGTMVWIVATVVVGALDLLGHVPERWLDVCFAGLGLGVVAVAWGYVHEYRQRRRSSA</sequence>
<feature type="transmembrane region" description="Helical" evidence="1">
    <location>
        <begin position="20"/>
        <end position="44"/>
    </location>
</feature>
<reference evidence="3" key="1">
    <citation type="journal article" date="2019" name="Int. J. Syst. Evol. Microbiol.">
        <title>The Global Catalogue of Microorganisms (GCM) 10K type strain sequencing project: providing services to taxonomists for standard genome sequencing and annotation.</title>
        <authorList>
            <consortium name="The Broad Institute Genomics Platform"/>
            <consortium name="The Broad Institute Genome Sequencing Center for Infectious Disease"/>
            <person name="Wu L."/>
            <person name="Ma J."/>
        </authorList>
    </citation>
    <scope>NUCLEOTIDE SEQUENCE [LARGE SCALE GENOMIC DNA]</scope>
    <source>
        <strain evidence="3">JCM 1490</strain>
    </source>
</reference>
<dbReference type="EMBL" id="JBHTCQ010000001">
    <property type="protein sequence ID" value="MFC7404630.1"/>
    <property type="molecule type" value="Genomic_DNA"/>
</dbReference>
<accession>A0ABW2Q551</accession>
<keyword evidence="1" id="KW-0812">Transmembrane</keyword>
<comment type="caution">
    <text evidence="2">The sequence shown here is derived from an EMBL/GenBank/DDBJ whole genome shotgun (WGS) entry which is preliminary data.</text>
</comment>
<dbReference type="Pfam" id="PF10745">
    <property type="entry name" value="DUF2530"/>
    <property type="match status" value="1"/>
</dbReference>
<keyword evidence="1" id="KW-1133">Transmembrane helix</keyword>
<feature type="transmembrane region" description="Helical" evidence="1">
    <location>
        <begin position="51"/>
        <end position="71"/>
    </location>
</feature>
<gene>
    <name evidence="2" type="ORF">ACFQQL_05875</name>
</gene>
<keyword evidence="1" id="KW-0472">Membrane</keyword>
<evidence type="ECO:0000313" key="2">
    <source>
        <dbReference type="EMBL" id="MFC7404630.1"/>
    </source>
</evidence>
<evidence type="ECO:0000256" key="1">
    <source>
        <dbReference type="SAM" id="Phobius"/>
    </source>
</evidence>
<dbReference type="RefSeq" id="WP_382392208.1">
    <property type="nucleotide sequence ID" value="NZ_JBHTCQ010000001.1"/>
</dbReference>
<dbReference type="InterPro" id="IPR019681">
    <property type="entry name" value="DUF2530"/>
</dbReference>
<name>A0ABW2Q551_9MICO</name>
<protein>
    <submittedName>
        <fullName evidence="2">DUF2530 domain-containing protein</fullName>
    </submittedName>
</protein>
<dbReference type="Proteomes" id="UP001596455">
    <property type="component" value="Unassembled WGS sequence"/>
</dbReference>
<evidence type="ECO:0000313" key="3">
    <source>
        <dbReference type="Proteomes" id="UP001596455"/>
    </source>
</evidence>
<organism evidence="2 3">
    <name type="scientific">Georgenia alba</name>
    <dbReference type="NCBI Taxonomy" id="2233858"/>
    <lineage>
        <taxon>Bacteria</taxon>
        <taxon>Bacillati</taxon>
        <taxon>Actinomycetota</taxon>
        <taxon>Actinomycetes</taxon>
        <taxon>Micrococcales</taxon>
        <taxon>Bogoriellaceae</taxon>
        <taxon>Georgenia</taxon>
    </lineage>
</organism>
<proteinExistence type="predicted"/>
<keyword evidence="3" id="KW-1185">Reference proteome</keyword>